<dbReference type="InterPro" id="IPR050896">
    <property type="entry name" value="Mito_lipid_metab_GTPase"/>
</dbReference>
<dbReference type="InterPro" id="IPR048422">
    <property type="entry name" value="NOA1/YqeH-like_C"/>
</dbReference>
<name>A0A1I3ZAR0_9LACT</name>
<dbReference type="PANTHER" id="PTHR46434">
    <property type="entry name" value="GENETIC INTERACTOR OF PROHIBITINS 3, MITOCHONDRIAL"/>
    <property type="match status" value="1"/>
</dbReference>
<dbReference type="Proteomes" id="UP000199589">
    <property type="component" value="Unassembled WGS sequence"/>
</dbReference>
<dbReference type="SUPFAM" id="SSF52540">
    <property type="entry name" value="P-loop containing nucleoside triphosphate hydrolases"/>
    <property type="match status" value="1"/>
</dbReference>
<dbReference type="Pfam" id="PF01926">
    <property type="entry name" value="MMR_HSR1"/>
    <property type="match status" value="1"/>
</dbReference>
<evidence type="ECO:0000259" key="1">
    <source>
        <dbReference type="PROSITE" id="PS51721"/>
    </source>
</evidence>
<dbReference type="OrthoDB" id="9773841at2"/>
<keyword evidence="3" id="KW-1185">Reference proteome</keyword>
<dbReference type="CDD" id="cd01855">
    <property type="entry name" value="YqeH"/>
    <property type="match status" value="1"/>
</dbReference>
<evidence type="ECO:0000313" key="3">
    <source>
        <dbReference type="Proteomes" id="UP000199589"/>
    </source>
</evidence>
<proteinExistence type="predicted"/>
<dbReference type="RefSeq" id="WP_091897991.1">
    <property type="nucleotide sequence ID" value="NZ_FOSJ01000031.1"/>
</dbReference>
<dbReference type="STRING" id="258723.GCA_900169305_00097"/>
<organism evidence="2 3">
    <name type="scientific">Marinilactibacillus piezotolerans</name>
    <dbReference type="NCBI Taxonomy" id="258723"/>
    <lineage>
        <taxon>Bacteria</taxon>
        <taxon>Bacillati</taxon>
        <taxon>Bacillota</taxon>
        <taxon>Bacilli</taxon>
        <taxon>Lactobacillales</taxon>
        <taxon>Carnobacteriaceae</taxon>
        <taxon>Marinilactibacillus</taxon>
    </lineage>
</organism>
<dbReference type="PROSITE" id="PS51721">
    <property type="entry name" value="G_CP"/>
    <property type="match status" value="1"/>
</dbReference>
<dbReference type="InterPro" id="IPR006073">
    <property type="entry name" value="GTP-bd"/>
</dbReference>
<dbReference type="Pfam" id="PF21516">
    <property type="entry name" value="YqeH-like_C"/>
    <property type="match status" value="1"/>
</dbReference>
<protein>
    <recommendedName>
        <fullName evidence="1">CP-type G domain-containing protein</fullName>
    </recommendedName>
</protein>
<dbReference type="InterPro" id="IPR027417">
    <property type="entry name" value="P-loop_NTPase"/>
</dbReference>
<sequence length="376" mass="42324">MSQLKDESELICIGCGATLQSSDDTKAGFLPFSVLKNADESEDLYCKRCFRLRHYNEVQDVELTDDDFLNMLHEISNKQALVVNIVDIFDFNGSFISSIQRFAGKNPVILVGNKIDLLPKSLKEGKMRQWLTERAHEAGVHPKEVFLTSAMRSDSVEALMNLIEKERKGQDVYVVGTTNVGKSTLINQIIKLATNAEDIITTSYFPGTTLGKIEIPLDDERVLVDTPGIIQSSQIAHYLTPKELKQVTPRKEIKPKVYQLNVEQTLFLGGLARFDYIRGNGKQSFVCYLSNELNIHRTKLEKADELYAKQRGELLTPPYKDNLETFPELKRFEFNVKEPSDLVFSGLGWISIEDAGTTVAGWAPRGADISLRKSLI</sequence>
<dbReference type="InterPro" id="IPR019988">
    <property type="entry name" value="GTP-bd_ribosome_bgen_YqeH"/>
</dbReference>
<dbReference type="GO" id="GO:0005525">
    <property type="term" value="F:GTP binding"/>
    <property type="evidence" value="ECO:0007669"/>
    <property type="project" value="InterPro"/>
</dbReference>
<dbReference type="NCBIfam" id="TIGR03597">
    <property type="entry name" value="GTPase_YqeH"/>
    <property type="match status" value="1"/>
</dbReference>
<dbReference type="AlphaFoldDB" id="A0A1I3ZAR0"/>
<dbReference type="EMBL" id="FOSJ01000031">
    <property type="protein sequence ID" value="SFK40791.1"/>
    <property type="molecule type" value="Genomic_DNA"/>
</dbReference>
<evidence type="ECO:0000313" key="2">
    <source>
        <dbReference type="EMBL" id="SFK40791.1"/>
    </source>
</evidence>
<dbReference type="Gene3D" id="3.40.50.300">
    <property type="entry name" value="P-loop containing nucleotide triphosphate hydrolases"/>
    <property type="match status" value="1"/>
</dbReference>
<feature type="domain" description="CP-type G" evidence="1">
    <location>
        <begin position="69"/>
        <end position="232"/>
    </location>
</feature>
<dbReference type="InterPro" id="IPR030378">
    <property type="entry name" value="G_CP_dom"/>
</dbReference>
<gene>
    <name evidence="2" type="ORF">SAMN04488569_10315</name>
</gene>
<reference evidence="3" key="1">
    <citation type="submission" date="2016-10" db="EMBL/GenBank/DDBJ databases">
        <authorList>
            <person name="Varghese N."/>
            <person name="Submissions S."/>
        </authorList>
    </citation>
    <scope>NUCLEOTIDE SEQUENCE [LARGE SCALE GENOMIC DNA]</scope>
    <source>
        <strain evidence="3">DSM 16108</strain>
    </source>
</reference>
<accession>A0A1I3ZAR0</accession>
<dbReference type="PANTHER" id="PTHR46434:SF1">
    <property type="entry name" value="GENETIC INTERACTOR OF PROHIBITINS 3, MITOCHONDRIAL"/>
    <property type="match status" value="1"/>
</dbReference>